<evidence type="ECO:0000313" key="3">
    <source>
        <dbReference type="EMBL" id="KNZ49386.1"/>
    </source>
</evidence>
<evidence type="ECO:0000313" key="4">
    <source>
        <dbReference type="Proteomes" id="UP000037035"/>
    </source>
</evidence>
<dbReference type="EMBL" id="LAVV01010220">
    <property type="protein sequence ID" value="KNZ49386.1"/>
    <property type="molecule type" value="Genomic_DNA"/>
</dbReference>
<keyword evidence="1" id="KW-1133">Transmembrane helix</keyword>
<dbReference type="AlphaFoldDB" id="A0A0L6ULJ1"/>
<feature type="domain" description="Tet-like 2OG-Fe(II) oxygenase" evidence="2">
    <location>
        <begin position="63"/>
        <end position="200"/>
    </location>
</feature>
<evidence type="ECO:0000259" key="2">
    <source>
        <dbReference type="Pfam" id="PF20515"/>
    </source>
</evidence>
<feature type="transmembrane region" description="Helical" evidence="1">
    <location>
        <begin position="252"/>
        <end position="271"/>
    </location>
</feature>
<proteinExistence type="predicted"/>
<dbReference type="InterPro" id="IPR046798">
    <property type="entry name" value="2OG-FeII_Oxy_6"/>
</dbReference>
<dbReference type="Pfam" id="PF20515">
    <property type="entry name" value="2OG-FeII_Oxy_6"/>
    <property type="match status" value="1"/>
</dbReference>
<reference evidence="3 4" key="1">
    <citation type="submission" date="2015-08" db="EMBL/GenBank/DDBJ databases">
        <title>Next Generation Sequencing and Analysis of the Genome of Puccinia sorghi L Schw, the Causal Agent of Maize Common Rust.</title>
        <authorList>
            <person name="Rochi L."/>
            <person name="Burguener G."/>
            <person name="Darino M."/>
            <person name="Turjanski A."/>
            <person name="Kreff E."/>
            <person name="Dieguez M.J."/>
            <person name="Sacco F."/>
        </authorList>
    </citation>
    <scope>NUCLEOTIDE SEQUENCE [LARGE SCALE GENOMIC DNA]</scope>
    <source>
        <strain evidence="3 4">RO10H11247</strain>
    </source>
</reference>
<gene>
    <name evidence="3" type="ORF">VP01_504g4</name>
</gene>
<keyword evidence="4" id="KW-1185">Reference proteome</keyword>
<keyword evidence="1" id="KW-0472">Membrane</keyword>
<keyword evidence="1" id="KW-0812">Transmembrane</keyword>
<dbReference type="Proteomes" id="UP000037035">
    <property type="component" value="Unassembled WGS sequence"/>
</dbReference>
<sequence>MLFTFHTMDSTFLLLHSGRCVTNDPKNNTDHRGQEKLKILIHFPPLFIKRHNNCFKLWECISNNSRLINKKCMENCEEIALVPFHQNKYLMEKLNISSFSSFRHGKKPSPTTFSSHLTFTTKGFFNPPRIDKADDADYAFFLFLPTFSDTGALAPPDSNSEVCSGLCIFPDYKIVFNFDHHHDVKIIWQASKYKYCTLPSSPSSKFTLLGISLQINLSLANASHKHQIGDYKNPLSYFGDHFYYMFRSLGKGTLLAIIFFFNFLLHFLFFLS</sequence>
<comment type="caution">
    <text evidence="3">The sequence shown here is derived from an EMBL/GenBank/DDBJ whole genome shotgun (WGS) entry which is preliminary data.</text>
</comment>
<protein>
    <recommendedName>
        <fullName evidence="2">Tet-like 2OG-Fe(II) oxygenase domain-containing protein</fullName>
    </recommendedName>
</protein>
<dbReference type="VEuPathDB" id="FungiDB:VP01_504g4"/>
<evidence type="ECO:0000256" key="1">
    <source>
        <dbReference type="SAM" id="Phobius"/>
    </source>
</evidence>
<accession>A0A0L6ULJ1</accession>
<name>A0A0L6ULJ1_9BASI</name>
<organism evidence="3 4">
    <name type="scientific">Puccinia sorghi</name>
    <dbReference type="NCBI Taxonomy" id="27349"/>
    <lineage>
        <taxon>Eukaryota</taxon>
        <taxon>Fungi</taxon>
        <taxon>Dikarya</taxon>
        <taxon>Basidiomycota</taxon>
        <taxon>Pucciniomycotina</taxon>
        <taxon>Pucciniomycetes</taxon>
        <taxon>Pucciniales</taxon>
        <taxon>Pucciniaceae</taxon>
        <taxon>Puccinia</taxon>
    </lineage>
</organism>